<keyword evidence="9" id="KW-0739">Sodium transport</keyword>
<protein>
    <submittedName>
        <fullName evidence="12">Na+/H+ antiporter</fullName>
    </submittedName>
</protein>
<dbReference type="AlphaFoldDB" id="A0A1R4IKD0"/>
<feature type="transmembrane region" description="Helical" evidence="10">
    <location>
        <begin position="187"/>
        <end position="205"/>
    </location>
</feature>
<evidence type="ECO:0000256" key="4">
    <source>
        <dbReference type="ARBA" id="ARBA00022692"/>
    </source>
</evidence>
<accession>A0A1R4IKD0</accession>
<dbReference type="PANTHER" id="PTHR10110">
    <property type="entry name" value="SODIUM/HYDROGEN EXCHANGER"/>
    <property type="match status" value="1"/>
</dbReference>
<evidence type="ECO:0000256" key="10">
    <source>
        <dbReference type="SAM" id="Phobius"/>
    </source>
</evidence>
<dbReference type="PANTHER" id="PTHR10110:SF86">
    <property type="entry name" value="SODIUM_HYDROGEN EXCHANGER 7"/>
    <property type="match status" value="1"/>
</dbReference>
<dbReference type="Proteomes" id="UP000195611">
    <property type="component" value="Unassembled WGS sequence"/>
</dbReference>
<feature type="transmembrane region" description="Helical" evidence="10">
    <location>
        <begin position="239"/>
        <end position="255"/>
    </location>
</feature>
<evidence type="ECO:0000256" key="9">
    <source>
        <dbReference type="ARBA" id="ARBA00023201"/>
    </source>
</evidence>
<gene>
    <name evidence="12" type="ORF">FM115_01470</name>
</gene>
<dbReference type="RefSeq" id="WP_087057082.1">
    <property type="nucleotide sequence ID" value="NZ_FUKW01000026.1"/>
</dbReference>
<feature type="transmembrane region" description="Helical" evidence="10">
    <location>
        <begin position="54"/>
        <end position="72"/>
    </location>
</feature>
<dbReference type="EMBL" id="FUKW01000026">
    <property type="protein sequence ID" value="SJN20211.1"/>
    <property type="molecule type" value="Genomic_DNA"/>
</dbReference>
<feature type="domain" description="Cation/H+ exchanger transmembrane" evidence="11">
    <location>
        <begin position="13"/>
        <end position="394"/>
    </location>
</feature>
<evidence type="ECO:0000256" key="5">
    <source>
        <dbReference type="ARBA" id="ARBA00022989"/>
    </source>
</evidence>
<evidence type="ECO:0000256" key="7">
    <source>
        <dbReference type="ARBA" id="ARBA00023065"/>
    </source>
</evidence>
<feature type="transmembrane region" description="Helical" evidence="10">
    <location>
        <begin position="267"/>
        <end position="288"/>
    </location>
</feature>
<keyword evidence="7" id="KW-0406">Ion transport</keyword>
<feature type="transmembrane region" description="Helical" evidence="10">
    <location>
        <begin position="300"/>
        <end position="326"/>
    </location>
</feature>
<evidence type="ECO:0000256" key="2">
    <source>
        <dbReference type="ARBA" id="ARBA00022448"/>
    </source>
</evidence>
<evidence type="ECO:0000256" key="6">
    <source>
        <dbReference type="ARBA" id="ARBA00023053"/>
    </source>
</evidence>
<dbReference type="GO" id="GO:0015386">
    <property type="term" value="F:potassium:proton antiporter activity"/>
    <property type="evidence" value="ECO:0007669"/>
    <property type="project" value="TreeGrafter"/>
</dbReference>
<dbReference type="InterPro" id="IPR018422">
    <property type="entry name" value="Cation/H_exchanger_CPA1"/>
</dbReference>
<name>A0A1R4IKD0_9LACT</name>
<keyword evidence="4 10" id="KW-0812">Transmembrane</keyword>
<feature type="transmembrane region" description="Helical" evidence="10">
    <location>
        <begin position="162"/>
        <end position="181"/>
    </location>
</feature>
<feature type="transmembrane region" description="Helical" evidence="10">
    <location>
        <begin position="29"/>
        <end position="47"/>
    </location>
</feature>
<dbReference type="GO" id="GO:0015385">
    <property type="term" value="F:sodium:proton antiporter activity"/>
    <property type="evidence" value="ECO:0007669"/>
    <property type="project" value="InterPro"/>
</dbReference>
<reference evidence="12 13" key="1">
    <citation type="submission" date="2017-02" db="EMBL/GenBank/DDBJ databases">
        <authorList>
            <person name="Peterson S.W."/>
        </authorList>
    </citation>
    <scope>NUCLEOTIDE SEQUENCE [LARGE SCALE GENOMIC DNA]</scope>
    <source>
        <strain evidence="12 13">42ea</strain>
    </source>
</reference>
<dbReference type="Pfam" id="PF00999">
    <property type="entry name" value="Na_H_Exchanger"/>
    <property type="match status" value="1"/>
</dbReference>
<evidence type="ECO:0000313" key="13">
    <source>
        <dbReference type="Proteomes" id="UP000195611"/>
    </source>
</evidence>
<dbReference type="Gene3D" id="6.10.140.1330">
    <property type="match status" value="1"/>
</dbReference>
<dbReference type="GO" id="GO:0005886">
    <property type="term" value="C:plasma membrane"/>
    <property type="evidence" value="ECO:0007669"/>
    <property type="project" value="UniProtKB-SubCell"/>
</dbReference>
<proteinExistence type="predicted"/>
<dbReference type="InterPro" id="IPR006153">
    <property type="entry name" value="Cation/H_exchanger_TM"/>
</dbReference>
<organism evidence="12 13">
    <name type="scientific">Marinilactibacillus psychrotolerans 42ea</name>
    <dbReference type="NCBI Taxonomy" id="1255609"/>
    <lineage>
        <taxon>Bacteria</taxon>
        <taxon>Bacillati</taxon>
        <taxon>Bacillota</taxon>
        <taxon>Bacilli</taxon>
        <taxon>Lactobacillales</taxon>
        <taxon>Carnobacteriaceae</taxon>
        <taxon>Marinilactibacillus</taxon>
    </lineage>
</organism>
<comment type="subcellular location">
    <subcellularLocation>
        <location evidence="1">Cell membrane</location>
        <topology evidence="1">Multi-pass membrane protein</topology>
    </subcellularLocation>
</comment>
<dbReference type="GO" id="GO:0051453">
    <property type="term" value="P:regulation of intracellular pH"/>
    <property type="evidence" value="ECO:0007669"/>
    <property type="project" value="TreeGrafter"/>
</dbReference>
<feature type="transmembrane region" description="Helical" evidence="10">
    <location>
        <begin position="338"/>
        <end position="359"/>
    </location>
</feature>
<evidence type="ECO:0000313" key="12">
    <source>
        <dbReference type="EMBL" id="SJN20211.1"/>
    </source>
</evidence>
<sequence>MHLYLQLIVLLFVSITVYTFDVKKKYFPVPVVLLLTGIGLSFLPLFSDLSISKNILYAIFIPGLLFVSSYQFSAKAFKKNASIMITLSTVGMVGTVLLLGAGIFWITSYFHPLSWSLSFLLAAILVPTDPVSVVSILKNNTEADEIADIVEGESMLNDGTSIVMFTVFLSMVETGNAFSVINFLQSFVFVSLGGIIVGLFFGWVLSHAIHITSHREYQIMLSILIAYGSFLTAEELGFSGVLATVVSGIMLSFAFSKKDEKEEEFRVALGGFWNVIDPILMSFLFLLIGIQSAAYLYFNYWYLAFLIFVLSILARFIVLGSTIYLVPQWKKRFENFSSVLLVLSWAGIKGSMSVVLLLWTIDSALVKDPILISIAFSSILISFILQSLGIYPLTNILKRK</sequence>
<feature type="transmembrane region" description="Helical" evidence="10">
    <location>
        <begin position="84"/>
        <end position="106"/>
    </location>
</feature>
<keyword evidence="5 10" id="KW-1133">Transmembrane helix</keyword>
<dbReference type="GeneID" id="96912365"/>
<keyword evidence="6" id="KW-0915">Sodium</keyword>
<dbReference type="GO" id="GO:0098719">
    <property type="term" value="P:sodium ion import across plasma membrane"/>
    <property type="evidence" value="ECO:0007669"/>
    <property type="project" value="TreeGrafter"/>
</dbReference>
<evidence type="ECO:0000256" key="8">
    <source>
        <dbReference type="ARBA" id="ARBA00023136"/>
    </source>
</evidence>
<feature type="transmembrane region" description="Helical" evidence="10">
    <location>
        <begin position="371"/>
        <end position="393"/>
    </location>
</feature>
<evidence type="ECO:0000259" key="11">
    <source>
        <dbReference type="Pfam" id="PF00999"/>
    </source>
</evidence>
<keyword evidence="8 10" id="KW-0472">Membrane</keyword>
<keyword evidence="3" id="KW-1003">Cell membrane</keyword>
<keyword evidence="2" id="KW-0813">Transport</keyword>
<evidence type="ECO:0000256" key="3">
    <source>
        <dbReference type="ARBA" id="ARBA00022475"/>
    </source>
</evidence>
<evidence type="ECO:0000256" key="1">
    <source>
        <dbReference type="ARBA" id="ARBA00004651"/>
    </source>
</evidence>